<dbReference type="InterPro" id="IPR038268">
    <property type="entry name" value="RHH_sf"/>
</dbReference>
<name>A0ABX1MUD9_9RHOO</name>
<evidence type="ECO:0000313" key="3">
    <source>
        <dbReference type="Proteomes" id="UP000652074"/>
    </source>
</evidence>
<dbReference type="Gene3D" id="1.10.3990.20">
    <property type="entry name" value="protein bp1543"/>
    <property type="match status" value="1"/>
</dbReference>
<accession>A0ABX1MUD9</accession>
<dbReference type="InterPro" id="IPR027373">
    <property type="entry name" value="RHH_dom"/>
</dbReference>
<proteinExistence type="predicted"/>
<comment type="caution">
    <text evidence="2">The sequence shown here is derived from an EMBL/GenBank/DDBJ whole genome shotgun (WGS) entry which is preliminary data.</text>
</comment>
<evidence type="ECO:0000259" key="1">
    <source>
        <dbReference type="Pfam" id="PF13467"/>
    </source>
</evidence>
<gene>
    <name evidence="2" type="ORF">GPA26_17675</name>
</gene>
<dbReference type="RefSeq" id="WP_169207648.1">
    <property type="nucleotide sequence ID" value="NZ_CP059560.1"/>
</dbReference>
<dbReference type="EMBL" id="WTVR01000039">
    <property type="protein sequence ID" value="NMF90301.1"/>
    <property type="molecule type" value="Genomic_DNA"/>
</dbReference>
<evidence type="ECO:0000313" key="2">
    <source>
        <dbReference type="EMBL" id="NMF90301.1"/>
    </source>
</evidence>
<dbReference type="Proteomes" id="UP000652074">
    <property type="component" value="Unassembled WGS sequence"/>
</dbReference>
<protein>
    <submittedName>
        <fullName evidence="2">Aryl-sulfate sulfotransferase</fullName>
    </submittedName>
</protein>
<feature type="domain" description="Ribbon-helix-helix" evidence="1">
    <location>
        <begin position="16"/>
        <end position="83"/>
    </location>
</feature>
<dbReference type="Pfam" id="PF13467">
    <property type="entry name" value="RHH_4"/>
    <property type="match status" value="1"/>
</dbReference>
<keyword evidence="3" id="KW-1185">Reference proteome</keyword>
<sequence length="116" mass="13217">MCEYFIKADPIQYEQRTRTIRIHGVLTSIRLENMVWDILAEMAEEEHCTTNHLVVSFHDEILAHRGEVPNFASFLRITCMRYLRRKLTAAERALPNEPAPAAQAAAPRIVAVAGRS</sequence>
<organism evidence="2 3">
    <name type="scientific">Aromatoleum petrolei</name>
    <dbReference type="NCBI Taxonomy" id="76116"/>
    <lineage>
        <taxon>Bacteria</taxon>
        <taxon>Pseudomonadati</taxon>
        <taxon>Pseudomonadota</taxon>
        <taxon>Betaproteobacteria</taxon>
        <taxon>Rhodocyclales</taxon>
        <taxon>Rhodocyclaceae</taxon>
        <taxon>Aromatoleum</taxon>
    </lineage>
</organism>
<reference evidence="2 3" key="1">
    <citation type="submission" date="2019-12" db="EMBL/GenBank/DDBJ databases">
        <title>Comparative genomics gives insights into the taxonomy of the Azoarcus-Aromatoleum group and reveals separate origins of nif in the plant-associated Azoarcus and non-plant-associated Aromatoleum sub-groups.</title>
        <authorList>
            <person name="Lafos M."/>
            <person name="Maluk M."/>
            <person name="Batista M."/>
            <person name="Junghare M."/>
            <person name="Carmona M."/>
            <person name="Faoro H."/>
            <person name="Cruz L.M."/>
            <person name="Battistoni F."/>
            <person name="De Souza E."/>
            <person name="Pedrosa F."/>
            <person name="Chen W.-M."/>
            <person name="Poole P.S."/>
            <person name="Dixon R.A."/>
            <person name="James E.K."/>
        </authorList>
    </citation>
    <scope>NUCLEOTIDE SEQUENCE [LARGE SCALE GENOMIC DNA]</scope>
    <source>
        <strain evidence="2 3">ToN1</strain>
    </source>
</reference>